<organism evidence="3 4">
    <name type="scientific">Neorhizobium alkalisoli</name>
    <dbReference type="NCBI Taxonomy" id="528178"/>
    <lineage>
        <taxon>Bacteria</taxon>
        <taxon>Pseudomonadati</taxon>
        <taxon>Pseudomonadota</taxon>
        <taxon>Alphaproteobacteria</taxon>
        <taxon>Hyphomicrobiales</taxon>
        <taxon>Rhizobiaceae</taxon>
        <taxon>Rhizobium/Agrobacterium group</taxon>
        <taxon>Neorhizobium</taxon>
    </lineage>
</organism>
<dbReference type="AlphaFoldDB" id="A0A561R3C4"/>
<dbReference type="GO" id="GO:0005840">
    <property type="term" value="C:ribosome"/>
    <property type="evidence" value="ECO:0007669"/>
    <property type="project" value="UniProtKB-KW"/>
</dbReference>
<dbReference type="PANTHER" id="PTHR13947">
    <property type="entry name" value="GNAT FAMILY N-ACETYLTRANSFERASE"/>
    <property type="match status" value="1"/>
</dbReference>
<dbReference type="InterPro" id="IPR000182">
    <property type="entry name" value="GNAT_dom"/>
</dbReference>
<name>A0A561R3C4_9HYPH</name>
<accession>A0A561R3C4</accession>
<keyword evidence="1" id="KW-0808">Transferase</keyword>
<feature type="domain" description="N-acetyltransferase" evidence="2">
    <location>
        <begin position="30"/>
        <end position="181"/>
    </location>
</feature>
<proteinExistence type="predicted"/>
<comment type="caution">
    <text evidence="3">The sequence shown here is derived from an EMBL/GenBank/DDBJ whole genome shotgun (WGS) entry which is preliminary data.</text>
</comment>
<keyword evidence="3" id="KW-0687">Ribonucleoprotein</keyword>
<sequence>MLAIQLQPPEWGKGVISVSMASSPKDFQAVTVMCDRLADLDASIHAEKGIPPDLVFELFHRDDNPNLAELYVAPAAMFLARWDGQPAGCLGFAPHDETADELHRFYVDPAFRKKGIGKALIEAVFAGITAGNKRRIVLQTSVYLPDAIRFYQASGFAFCPPFRSVHTLFTETEVFMSCLLDPASDR</sequence>
<evidence type="ECO:0000256" key="1">
    <source>
        <dbReference type="ARBA" id="ARBA00022679"/>
    </source>
</evidence>
<evidence type="ECO:0000313" key="3">
    <source>
        <dbReference type="EMBL" id="TWF57114.1"/>
    </source>
</evidence>
<dbReference type="OrthoDB" id="2436196at2"/>
<dbReference type="Pfam" id="PF00583">
    <property type="entry name" value="Acetyltransf_1"/>
    <property type="match status" value="1"/>
</dbReference>
<dbReference type="InterPro" id="IPR016181">
    <property type="entry name" value="Acyl_CoA_acyltransferase"/>
</dbReference>
<dbReference type="PROSITE" id="PS51186">
    <property type="entry name" value="GNAT"/>
    <property type="match status" value="1"/>
</dbReference>
<keyword evidence="4" id="KW-1185">Reference proteome</keyword>
<dbReference type="InterPro" id="IPR050769">
    <property type="entry name" value="NAT_camello-type"/>
</dbReference>
<dbReference type="RefSeq" id="WP_145635372.1">
    <property type="nucleotide sequence ID" value="NZ_VIWP01000002.1"/>
</dbReference>
<dbReference type="SUPFAM" id="SSF55729">
    <property type="entry name" value="Acyl-CoA N-acyltransferases (Nat)"/>
    <property type="match status" value="1"/>
</dbReference>
<dbReference type="PANTHER" id="PTHR13947:SF37">
    <property type="entry name" value="LD18367P"/>
    <property type="match status" value="1"/>
</dbReference>
<reference evidence="3 4" key="1">
    <citation type="submission" date="2019-06" db="EMBL/GenBank/DDBJ databases">
        <title>Sorghum-associated microbial communities from plants grown in Nebraska, USA.</title>
        <authorList>
            <person name="Schachtman D."/>
        </authorList>
    </citation>
    <scope>NUCLEOTIDE SEQUENCE [LARGE SCALE GENOMIC DNA]</scope>
    <source>
        <strain evidence="3 4">1225</strain>
    </source>
</reference>
<dbReference type="CDD" id="cd04301">
    <property type="entry name" value="NAT_SF"/>
    <property type="match status" value="1"/>
</dbReference>
<dbReference type="Proteomes" id="UP000320653">
    <property type="component" value="Unassembled WGS sequence"/>
</dbReference>
<gene>
    <name evidence="3" type="ORF">FHW37_102754</name>
</gene>
<dbReference type="Gene3D" id="3.40.630.30">
    <property type="match status" value="1"/>
</dbReference>
<evidence type="ECO:0000313" key="4">
    <source>
        <dbReference type="Proteomes" id="UP000320653"/>
    </source>
</evidence>
<protein>
    <submittedName>
        <fullName evidence="3">Ribosomal protein S18 acetylase RimI-like enzyme</fullName>
    </submittedName>
</protein>
<dbReference type="EMBL" id="VIWP01000002">
    <property type="protein sequence ID" value="TWF57114.1"/>
    <property type="molecule type" value="Genomic_DNA"/>
</dbReference>
<keyword evidence="3" id="KW-0689">Ribosomal protein</keyword>
<dbReference type="GO" id="GO:0008080">
    <property type="term" value="F:N-acetyltransferase activity"/>
    <property type="evidence" value="ECO:0007669"/>
    <property type="project" value="InterPro"/>
</dbReference>
<evidence type="ECO:0000259" key="2">
    <source>
        <dbReference type="PROSITE" id="PS51186"/>
    </source>
</evidence>